<accession>A0AAV2PYT4</accession>
<name>A0AAV2PYT4_MEGNR</name>
<dbReference type="InterPro" id="IPR010255">
    <property type="entry name" value="Haem_peroxidase_sf"/>
</dbReference>
<proteinExistence type="predicted"/>
<reference evidence="2 3" key="1">
    <citation type="submission" date="2024-05" db="EMBL/GenBank/DDBJ databases">
        <authorList>
            <person name="Wallberg A."/>
        </authorList>
    </citation>
    <scope>NUCLEOTIDE SEQUENCE [LARGE SCALE GENOMIC DNA]</scope>
</reference>
<evidence type="ECO:0000256" key="1">
    <source>
        <dbReference type="ARBA" id="ARBA00022559"/>
    </source>
</evidence>
<gene>
    <name evidence="2" type="ORF">MNOR_LOCUS6410</name>
</gene>
<evidence type="ECO:0000313" key="3">
    <source>
        <dbReference type="Proteomes" id="UP001497623"/>
    </source>
</evidence>
<comment type="caution">
    <text evidence="2">The sequence shown here is derived from an EMBL/GenBank/DDBJ whole genome shotgun (WGS) entry which is preliminary data.</text>
</comment>
<sequence>QDRPPTEEEVEEALKIAFNIRLRGGINPDRVPGSFQKGNMKLEQMSKFHFNFRRTEPMAQKMSSCTGMPILRASTWLSEHLGYTPEQALRNLPDIDLEERICKENQRSECSDFNVKKAECTSNAIYRTHDGTCNNLENPMWGAAMRPFVRFLLPAYQD</sequence>
<dbReference type="PANTHER" id="PTHR11475">
    <property type="entry name" value="OXIDASE/PEROXIDASE"/>
    <property type="match status" value="1"/>
</dbReference>
<keyword evidence="1" id="KW-0575">Peroxidase</keyword>
<dbReference type="InterPro" id="IPR037120">
    <property type="entry name" value="Haem_peroxidase_sf_animal"/>
</dbReference>
<feature type="non-terminal residue" evidence="2">
    <location>
        <position position="158"/>
    </location>
</feature>
<dbReference type="InterPro" id="IPR019791">
    <property type="entry name" value="Haem_peroxidase_animal"/>
</dbReference>
<keyword evidence="3" id="KW-1185">Reference proteome</keyword>
<dbReference type="PROSITE" id="PS50292">
    <property type="entry name" value="PEROXIDASE_3"/>
    <property type="match status" value="1"/>
</dbReference>
<dbReference type="GO" id="GO:0006979">
    <property type="term" value="P:response to oxidative stress"/>
    <property type="evidence" value="ECO:0007669"/>
    <property type="project" value="InterPro"/>
</dbReference>
<dbReference type="SUPFAM" id="SSF48113">
    <property type="entry name" value="Heme-dependent peroxidases"/>
    <property type="match status" value="1"/>
</dbReference>
<dbReference type="GO" id="GO:0004601">
    <property type="term" value="F:peroxidase activity"/>
    <property type="evidence" value="ECO:0007669"/>
    <property type="project" value="UniProtKB-KW"/>
</dbReference>
<dbReference type="Proteomes" id="UP001497623">
    <property type="component" value="Unassembled WGS sequence"/>
</dbReference>
<keyword evidence="1" id="KW-0560">Oxidoreductase</keyword>
<feature type="non-terminal residue" evidence="2">
    <location>
        <position position="1"/>
    </location>
</feature>
<evidence type="ECO:0000313" key="2">
    <source>
        <dbReference type="EMBL" id="CAL4067334.1"/>
    </source>
</evidence>
<dbReference type="Gene3D" id="1.10.640.10">
    <property type="entry name" value="Haem peroxidase domain superfamily, animal type"/>
    <property type="match status" value="1"/>
</dbReference>
<dbReference type="GO" id="GO:0020037">
    <property type="term" value="F:heme binding"/>
    <property type="evidence" value="ECO:0007669"/>
    <property type="project" value="InterPro"/>
</dbReference>
<dbReference type="EMBL" id="CAXKWB010002644">
    <property type="protein sequence ID" value="CAL4067334.1"/>
    <property type="molecule type" value="Genomic_DNA"/>
</dbReference>
<dbReference type="PANTHER" id="PTHR11475:SF134">
    <property type="entry name" value="LD42267P"/>
    <property type="match status" value="1"/>
</dbReference>
<dbReference type="Pfam" id="PF03098">
    <property type="entry name" value="An_peroxidase"/>
    <property type="match status" value="1"/>
</dbReference>
<organism evidence="2 3">
    <name type="scientific">Meganyctiphanes norvegica</name>
    <name type="common">Northern krill</name>
    <name type="synonym">Thysanopoda norvegica</name>
    <dbReference type="NCBI Taxonomy" id="48144"/>
    <lineage>
        <taxon>Eukaryota</taxon>
        <taxon>Metazoa</taxon>
        <taxon>Ecdysozoa</taxon>
        <taxon>Arthropoda</taxon>
        <taxon>Crustacea</taxon>
        <taxon>Multicrustacea</taxon>
        <taxon>Malacostraca</taxon>
        <taxon>Eumalacostraca</taxon>
        <taxon>Eucarida</taxon>
        <taxon>Euphausiacea</taxon>
        <taxon>Euphausiidae</taxon>
        <taxon>Meganyctiphanes</taxon>
    </lineage>
</organism>
<dbReference type="AlphaFoldDB" id="A0AAV2PYT4"/>
<protein>
    <submittedName>
        <fullName evidence="2">Uncharacterized protein</fullName>
    </submittedName>
</protein>